<dbReference type="Proteomes" id="UP000085678">
    <property type="component" value="Unplaced"/>
</dbReference>
<feature type="transmembrane region" description="Helical" evidence="1">
    <location>
        <begin position="331"/>
        <end position="350"/>
    </location>
</feature>
<keyword evidence="1" id="KW-0472">Membrane</keyword>
<keyword evidence="2" id="KW-1185">Reference proteome</keyword>
<dbReference type="InParanoid" id="A0A2R2MPG3"/>
<feature type="transmembrane region" description="Helical" evidence="1">
    <location>
        <begin position="695"/>
        <end position="718"/>
    </location>
</feature>
<keyword evidence="1" id="KW-1133">Transmembrane helix</keyword>
<keyword evidence="1" id="KW-0812">Transmembrane</keyword>
<feature type="transmembrane region" description="Helical" evidence="1">
    <location>
        <begin position="666"/>
        <end position="683"/>
    </location>
</feature>
<gene>
    <name evidence="3" type="primary">LOC112042193</name>
</gene>
<feature type="transmembrane region" description="Helical" evidence="1">
    <location>
        <begin position="443"/>
        <end position="462"/>
    </location>
</feature>
<feature type="transmembrane region" description="Helical" evidence="1">
    <location>
        <begin position="185"/>
        <end position="207"/>
    </location>
</feature>
<proteinExistence type="predicted"/>
<dbReference type="OrthoDB" id="6130724at2759"/>
<accession>A0A2R2MPG3</accession>
<evidence type="ECO:0000256" key="1">
    <source>
        <dbReference type="SAM" id="Phobius"/>
    </source>
</evidence>
<sequence>MEDITYKKVSYAYLNLDFDGIFTTPAITNQSIVYPNVWIWCQEHSTLPLLYGPYDFRILSVGTMNWYVKSYDIKVSVGPSNCSMDFNKFDTLVKIASSLRTMVNFTRTKTGKTLKLDKPNAFCNFVKIPTQTSIMESYMLGWNRYRMSGFQCCVERPTGKIGKGKHFEKSKEIYDCSRRVSKSGWLSFIQVISFISFLYAPLLLQFFPDSQRPSTFTLQTSRRVLSRNNGREHENGQNWSGLWLSDPTTYFLTYFKLTNNGRQRQIWLSRAWRLVLFWFLIPSILILRITLYYYLKRKTLEKRLHAGIPIGFLAIPFGFERSLENWKYWMGGPYVVLLLYASLSVLFFCLPNISDILMWNFAKSHHRAKRYFVFSQCLTMVNGFGYVDFSKYYGLKFVGLIILGRIYAIINPEFWLYFLLVWKLRIKRLMRWASNPIASAPKWLTTILYVPLIFLTIIPVAIEFFITVVYFGLPLLYLLKVLICSYIGRVWQYLTSDSKTSACPFRNVFGVLAAFLITMTLLVYTYIFGMIYVTSTSWIFFLLDQTFVGLVIYPHEALGYVSVVSSVVFYTYHSIHGLVTGHATLFDLTLQACKRIKRNHSTQHHAQDSRTNPNRQNRIQSTYGTFSSDFDNLIRSKGRILYIPQELFKRVLGKLRPLRREVLKSGLKLAVMIFFLVVVILVTNDYNRQEELYAIPQLIGIIVVGTLPQTMQIVCSCCKSHVRKLKMQQKVEDIVEEWWEMEKVRSTMTESDSDDEELGENGLLHGSKRSVRLRLYSQSF</sequence>
<evidence type="ECO:0000313" key="3">
    <source>
        <dbReference type="RefSeq" id="XP_023932068.1"/>
    </source>
</evidence>
<organism evidence="2 3">
    <name type="scientific">Lingula anatina</name>
    <name type="common">Brachiopod</name>
    <name type="synonym">Lingula unguis</name>
    <dbReference type="NCBI Taxonomy" id="7574"/>
    <lineage>
        <taxon>Eukaryota</taxon>
        <taxon>Metazoa</taxon>
        <taxon>Spiralia</taxon>
        <taxon>Lophotrochozoa</taxon>
        <taxon>Brachiopoda</taxon>
        <taxon>Linguliformea</taxon>
        <taxon>Lingulata</taxon>
        <taxon>Lingulida</taxon>
        <taxon>Linguloidea</taxon>
        <taxon>Lingulidae</taxon>
        <taxon>Lingula</taxon>
    </lineage>
</organism>
<feature type="transmembrane region" description="Helical" evidence="1">
    <location>
        <begin position="468"/>
        <end position="487"/>
    </location>
</feature>
<reference evidence="3" key="1">
    <citation type="submission" date="2025-08" db="UniProtKB">
        <authorList>
            <consortium name="RefSeq"/>
        </authorList>
    </citation>
    <scope>IDENTIFICATION</scope>
    <source>
        <tissue evidence="3">Gonads</tissue>
    </source>
</reference>
<feature type="transmembrane region" description="Helical" evidence="1">
    <location>
        <begin position="508"/>
        <end position="532"/>
    </location>
</feature>
<dbReference type="RefSeq" id="XP_023932068.1">
    <property type="nucleotide sequence ID" value="XM_024076300.1"/>
</dbReference>
<feature type="transmembrane region" description="Helical" evidence="1">
    <location>
        <begin position="371"/>
        <end position="387"/>
    </location>
</feature>
<name>A0A2R2MPG3_LINAN</name>
<feature type="transmembrane region" description="Helical" evidence="1">
    <location>
        <begin position="552"/>
        <end position="572"/>
    </location>
</feature>
<feature type="transmembrane region" description="Helical" evidence="1">
    <location>
        <begin position="275"/>
        <end position="295"/>
    </location>
</feature>
<dbReference type="AlphaFoldDB" id="A0A2R2MPG3"/>
<protein>
    <submittedName>
        <fullName evidence="3">Uncharacterized protein LOC112042193</fullName>
    </submittedName>
</protein>
<evidence type="ECO:0000313" key="2">
    <source>
        <dbReference type="Proteomes" id="UP000085678"/>
    </source>
</evidence>
<dbReference type="KEGG" id="lak:112042193"/>
<dbReference type="GeneID" id="112042193"/>
<feature type="transmembrane region" description="Helical" evidence="1">
    <location>
        <begin position="302"/>
        <end position="319"/>
    </location>
</feature>
<feature type="transmembrane region" description="Helical" evidence="1">
    <location>
        <begin position="393"/>
        <end position="422"/>
    </location>
</feature>